<keyword evidence="1" id="KW-0472">Membrane</keyword>
<organism evidence="3 4">
    <name type="scientific">Mastacembelus armatus</name>
    <name type="common">zig-zag eel</name>
    <dbReference type="NCBI Taxonomy" id="205130"/>
    <lineage>
        <taxon>Eukaryota</taxon>
        <taxon>Metazoa</taxon>
        <taxon>Chordata</taxon>
        <taxon>Craniata</taxon>
        <taxon>Vertebrata</taxon>
        <taxon>Euteleostomi</taxon>
        <taxon>Actinopterygii</taxon>
        <taxon>Neopterygii</taxon>
        <taxon>Teleostei</taxon>
        <taxon>Neoteleostei</taxon>
        <taxon>Acanthomorphata</taxon>
        <taxon>Anabantaria</taxon>
        <taxon>Synbranchiformes</taxon>
        <taxon>Mastacembelidae</taxon>
        <taxon>Mastacembelus</taxon>
    </lineage>
</organism>
<feature type="transmembrane region" description="Helical" evidence="1">
    <location>
        <begin position="12"/>
        <end position="31"/>
    </location>
</feature>
<dbReference type="PANTHER" id="PTHR24061:SF0">
    <property type="entry name" value="C-FAMILY ODORANT RECEPTOR OLFCT1"/>
    <property type="match status" value="1"/>
</dbReference>
<dbReference type="AlphaFoldDB" id="A0A7N8YCU8"/>
<evidence type="ECO:0000313" key="4">
    <source>
        <dbReference type="Proteomes" id="UP000261640"/>
    </source>
</evidence>
<keyword evidence="4" id="KW-1185">Reference proteome</keyword>
<dbReference type="PANTHER" id="PTHR24061">
    <property type="entry name" value="CALCIUM-SENSING RECEPTOR-RELATED"/>
    <property type="match status" value="1"/>
</dbReference>
<feature type="domain" description="GPCR family 3 nine cysteines" evidence="2">
    <location>
        <begin position="55"/>
        <end position="95"/>
    </location>
</feature>
<dbReference type="Ensembl" id="ENSMAMT00000053340.1">
    <property type="protein sequence ID" value="ENSMAMP00000063327.1"/>
    <property type="gene ID" value="ENSMAMG00000028702.1"/>
</dbReference>
<dbReference type="InterPro" id="IPR011500">
    <property type="entry name" value="GPCR_3_9-Cys_dom"/>
</dbReference>
<reference evidence="3" key="1">
    <citation type="submission" date="2025-08" db="UniProtKB">
        <authorList>
            <consortium name="Ensembl"/>
        </authorList>
    </citation>
    <scope>IDENTIFICATION</scope>
</reference>
<dbReference type="Gene3D" id="2.10.50.30">
    <property type="entry name" value="GPCR, family 3, nine cysteines domain"/>
    <property type="match status" value="1"/>
</dbReference>
<dbReference type="PRINTS" id="PR01535">
    <property type="entry name" value="VOMERONASL2R"/>
</dbReference>
<evidence type="ECO:0000259" key="2">
    <source>
        <dbReference type="Pfam" id="PF07562"/>
    </source>
</evidence>
<dbReference type="GO" id="GO:0005886">
    <property type="term" value="C:plasma membrane"/>
    <property type="evidence" value="ECO:0007669"/>
    <property type="project" value="TreeGrafter"/>
</dbReference>
<dbReference type="Proteomes" id="UP000261640">
    <property type="component" value="Unplaced"/>
</dbReference>
<keyword evidence="1" id="KW-1133">Transmembrane helix</keyword>
<sequence length="106" mass="12000">QMQRLITIQILTFKFFIISLFIHMINIFISLCQSGGQFHIDMDRVMWGAGSRHEVPVSVCSRPCPPGTRRAVQKGRPVCCFDCLPCAEGEISNQTGWPSPSAPWYR</sequence>
<dbReference type="FunFam" id="2.10.50.30:FF:000007">
    <property type="entry name" value="Vomeronasal 2, receptor 82"/>
    <property type="match status" value="1"/>
</dbReference>
<dbReference type="InterPro" id="IPR004073">
    <property type="entry name" value="GPCR_3_vmron_rcpt_2"/>
</dbReference>
<reference evidence="3" key="2">
    <citation type="submission" date="2025-09" db="UniProtKB">
        <authorList>
            <consortium name="Ensembl"/>
        </authorList>
    </citation>
    <scope>IDENTIFICATION</scope>
</reference>
<dbReference type="InterPro" id="IPR038550">
    <property type="entry name" value="GPCR_3_9-Cys_sf"/>
</dbReference>
<name>A0A7N8YCU8_9TELE</name>
<dbReference type="GeneTree" id="ENSGT01150000286997"/>
<keyword evidence="1" id="KW-0812">Transmembrane</keyword>
<accession>A0A7N8YCU8</accession>
<protein>
    <recommendedName>
        <fullName evidence="2">GPCR family 3 nine cysteines domain-containing protein</fullName>
    </recommendedName>
</protein>
<evidence type="ECO:0000313" key="3">
    <source>
        <dbReference type="Ensembl" id="ENSMAMP00000063327.1"/>
    </source>
</evidence>
<proteinExistence type="predicted"/>
<dbReference type="InParanoid" id="A0A7N8YCU8"/>
<dbReference type="Pfam" id="PF07562">
    <property type="entry name" value="NCD3G"/>
    <property type="match status" value="1"/>
</dbReference>
<evidence type="ECO:0000256" key="1">
    <source>
        <dbReference type="SAM" id="Phobius"/>
    </source>
</evidence>
<dbReference type="InterPro" id="IPR000068">
    <property type="entry name" value="GPCR_3_Ca_sens_rcpt-rel"/>
</dbReference>
<dbReference type="GO" id="GO:0004930">
    <property type="term" value="F:G protein-coupled receptor activity"/>
    <property type="evidence" value="ECO:0007669"/>
    <property type="project" value="InterPro"/>
</dbReference>